<evidence type="ECO:0000256" key="9">
    <source>
        <dbReference type="SAM" id="MobiDB-lite"/>
    </source>
</evidence>
<evidence type="ECO:0000313" key="13">
    <source>
        <dbReference type="Proteomes" id="UP000027586"/>
    </source>
</evidence>
<feature type="domain" description="Glycosyl hydrolase family 81 C-terminal" evidence="11">
    <location>
        <begin position="370"/>
        <end position="723"/>
    </location>
</feature>
<dbReference type="PANTHER" id="PTHR31983">
    <property type="entry name" value="ENDO-1,3(4)-BETA-GLUCANASE 1"/>
    <property type="match status" value="1"/>
</dbReference>
<evidence type="ECO:0000259" key="10">
    <source>
        <dbReference type="Pfam" id="PF03639"/>
    </source>
</evidence>
<dbReference type="Pfam" id="PF17652">
    <property type="entry name" value="Glyco_hydro81C"/>
    <property type="match status" value="1"/>
</dbReference>
<dbReference type="InterPro" id="IPR005200">
    <property type="entry name" value="Endo-beta-glucanase"/>
</dbReference>
<reference evidence="12" key="1">
    <citation type="submission" date="2013-08" db="EMBL/GenBank/DDBJ databases">
        <title>Gene expansion shapes genome architecture in the human pathogen Lichtheimia corymbifera: an evolutionary genomics analysis in the ancient terrestrial Mucorales (Mucoromycotina).</title>
        <authorList>
            <person name="Schwartze V.U."/>
            <person name="Winter S."/>
            <person name="Shelest E."/>
            <person name="Marcet-Houben M."/>
            <person name="Horn F."/>
            <person name="Wehner S."/>
            <person name="Hoffmann K."/>
            <person name="Riege K."/>
            <person name="Sammeth M."/>
            <person name="Nowrousian M."/>
            <person name="Valiante V."/>
            <person name="Linde J."/>
            <person name="Jacobsen I.D."/>
            <person name="Marz M."/>
            <person name="Brakhage A.A."/>
            <person name="Gabaldon T."/>
            <person name="Bocker S."/>
            <person name="Voigt K."/>
        </authorList>
    </citation>
    <scope>NUCLEOTIDE SEQUENCE [LARGE SCALE GENOMIC DNA]</scope>
    <source>
        <strain evidence="12">FSU 9682</strain>
    </source>
</reference>
<dbReference type="Proteomes" id="UP000027586">
    <property type="component" value="Unassembled WGS sequence"/>
</dbReference>
<dbReference type="Pfam" id="PF03639">
    <property type="entry name" value="Glyco_hydro_81"/>
    <property type="match status" value="1"/>
</dbReference>
<dbReference type="InterPro" id="IPR040720">
    <property type="entry name" value="GH81_C"/>
</dbReference>
<sequence>MMSWSSQVAAAPFSSANTAMIDLLVPLSQSAPNTNLFPKIQHPHPPEYADPRSDNVVPTNSWISNLFYHSVEHLAPTTPDPYTLRIFDGYGGNPGLSIRQPSNKVYGSYPPMNDVPYTESGYMINSVVVDLRFTCSEWGPGSRPSQSVPSWDHFSANLELSTAPGDPRRIEFPLVRGMAYVTAIYHNLTPQFFTQHAIIRVDADSSSGNERFVGRKFKISMNDNPTSTFLIYALGDQPLELRREGVSNLVASRPYNGPIRVAKLPNAGDESILDGSSGVWPIGGRLSAQGSREQGEYHIEWQTQGDSADKLLMYAYPHHLDSLTNTQHTQLSLQSATKGAMTAVLGSRWSLQETSLSPVEWLPLNPAAPASAINEIMAAMDKDLQSDYRAETLLEDNYFSGKGLQKFAMLALVLNKPELTHLRNPELAATSLEKLKNAFVPYLENKQHDPFRYDSVYRGIVARDGLPTSMGGKGDVNAEFGHSLYNDHHYHQGYLIVTAAIIHYLDPHWRSDEITQWTETLIRDVNTPVDNDQYYAPFRNWDWFAGHSWAGGIKINGALDGRDQESIPESVNFYWGTKLWGLATNNDALVNLAALQLAITKRTTYEYFWMLDNNKNRPRNIIQNKVIGIYFEQKADYTTYFGRYVEYIHGIQQLPMTPALADDIRTPEFVGQEWQQKLASIAPNVRSPWAGVLYLNYALLDPSAAYVQLRRVPVDDGQTRSFSLYLASTRPNFQRGLRLNRQLNSRLPASSSTPGSDLRTQNRNPFSSSAVNIIRHLGSTDNNHDDRYNGY</sequence>
<dbReference type="Gene3D" id="2.70.98.30">
    <property type="entry name" value="Golgi alpha-mannosidase II, domain 4"/>
    <property type="match status" value="1"/>
</dbReference>
<evidence type="ECO:0000256" key="4">
    <source>
        <dbReference type="ARBA" id="ARBA00022801"/>
    </source>
</evidence>
<dbReference type="PANTHER" id="PTHR31983:SF0">
    <property type="entry name" value="GLUCAN ENDO-1,3-BETA-D-GLUCOSIDASE 2"/>
    <property type="match status" value="1"/>
</dbReference>
<gene>
    <name evidence="12" type="ORF">LCOR_09975.1</name>
</gene>
<dbReference type="GO" id="GO:0071555">
    <property type="term" value="P:cell wall organization"/>
    <property type="evidence" value="ECO:0007669"/>
    <property type="project" value="UniProtKB-KW"/>
</dbReference>
<comment type="caution">
    <text evidence="12">The sequence shown here is derived from an EMBL/GenBank/DDBJ whole genome shotgun (WGS) entry which is preliminary data.</text>
</comment>
<protein>
    <recommendedName>
        <fullName evidence="3">glucan endo-1,3-beta-D-glucosidase</fullName>
        <ecNumber evidence="3">3.2.1.39</ecNumber>
    </recommendedName>
</protein>
<comment type="catalytic activity">
    <reaction evidence="1">
        <text>Hydrolysis of (1-&gt;3)-beta-D-glucosidic linkages in (1-&gt;3)-beta-D-glucans.</text>
        <dbReference type="EC" id="3.2.1.39"/>
    </reaction>
</comment>
<dbReference type="EMBL" id="CBTN010000065">
    <property type="protein sequence ID" value="CDH59147.1"/>
    <property type="molecule type" value="Genomic_DNA"/>
</dbReference>
<keyword evidence="6" id="KW-0326">Glycosidase</keyword>
<evidence type="ECO:0000256" key="1">
    <source>
        <dbReference type="ARBA" id="ARBA00000382"/>
    </source>
</evidence>
<dbReference type="PROSITE" id="PS52008">
    <property type="entry name" value="GH81"/>
    <property type="match status" value="1"/>
</dbReference>
<dbReference type="OrthoDB" id="4473401at2759"/>
<dbReference type="EC" id="3.2.1.39" evidence="3"/>
<proteinExistence type="inferred from homology"/>
<dbReference type="GO" id="GO:0000272">
    <property type="term" value="P:polysaccharide catabolic process"/>
    <property type="evidence" value="ECO:0007669"/>
    <property type="project" value="UniProtKB-KW"/>
</dbReference>
<evidence type="ECO:0000313" key="12">
    <source>
        <dbReference type="EMBL" id="CDH59147.1"/>
    </source>
</evidence>
<dbReference type="AlphaFoldDB" id="A0A068SBC1"/>
<dbReference type="InterPro" id="IPR040451">
    <property type="entry name" value="GH81_N"/>
</dbReference>
<keyword evidence="7" id="KW-0961">Cell wall biogenesis/degradation</keyword>
<dbReference type="Gene3D" id="1.20.5.420">
    <property type="entry name" value="Immunoglobulin FC, subunit C"/>
    <property type="match status" value="1"/>
</dbReference>
<keyword evidence="13" id="KW-1185">Reference proteome</keyword>
<feature type="region of interest" description="Disordered" evidence="9">
    <location>
        <begin position="744"/>
        <end position="764"/>
    </location>
</feature>
<accession>A0A068SBC1</accession>
<organism evidence="12 13">
    <name type="scientific">Lichtheimia corymbifera JMRC:FSU:9682</name>
    <dbReference type="NCBI Taxonomy" id="1263082"/>
    <lineage>
        <taxon>Eukaryota</taxon>
        <taxon>Fungi</taxon>
        <taxon>Fungi incertae sedis</taxon>
        <taxon>Mucoromycota</taxon>
        <taxon>Mucoromycotina</taxon>
        <taxon>Mucoromycetes</taxon>
        <taxon>Mucorales</taxon>
        <taxon>Lichtheimiaceae</taxon>
        <taxon>Lichtheimia</taxon>
    </lineage>
</organism>
<dbReference type="Gene3D" id="1.10.287.1170">
    <property type="entry name" value="glycoside hydrolase family 81 endo-[beta] glucanase"/>
    <property type="match status" value="1"/>
</dbReference>
<evidence type="ECO:0000256" key="5">
    <source>
        <dbReference type="ARBA" id="ARBA00023277"/>
    </source>
</evidence>
<feature type="domain" description="Glycosyl hydrolase family 81 N-terminal" evidence="10">
    <location>
        <begin position="42"/>
        <end position="365"/>
    </location>
</feature>
<keyword evidence="4" id="KW-0378">Hydrolase</keyword>
<dbReference type="STRING" id="1263082.A0A068SBC1"/>
<dbReference type="GO" id="GO:0042973">
    <property type="term" value="F:glucan endo-1,3-beta-D-glucosidase activity"/>
    <property type="evidence" value="ECO:0007669"/>
    <property type="project" value="UniProtKB-EC"/>
</dbReference>
<evidence type="ECO:0000256" key="2">
    <source>
        <dbReference type="ARBA" id="ARBA00010730"/>
    </source>
</evidence>
<evidence type="ECO:0000256" key="3">
    <source>
        <dbReference type="ARBA" id="ARBA00012780"/>
    </source>
</evidence>
<keyword evidence="5" id="KW-0119">Carbohydrate metabolism</keyword>
<name>A0A068SBC1_9FUNG</name>
<keyword evidence="8" id="KW-0624">Polysaccharide degradation</keyword>
<evidence type="ECO:0000256" key="7">
    <source>
        <dbReference type="ARBA" id="ARBA00023316"/>
    </source>
</evidence>
<evidence type="ECO:0000259" key="11">
    <source>
        <dbReference type="Pfam" id="PF17652"/>
    </source>
</evidence>
<evidence type="ECO:0000256" key="8">
    <source>
        <dbReference type="ARBA" id="ARBA00023326"/>
    </source>
</evidence>
<comment type="similarity">
    <text evidence="2">Belongs to the glycosyl hydrolase 81 family.</text>
</comment>
<dbReference type="VEuPathDB" id="FungiDB:LCOR_09975.1"/>
<dbReference type="GO" id="GO:0052861">
    <property type="term" value="F:endo-1,3(4)-beta-glucanase activity"/>
    <property type="evidence" value="ECO:0007669"/>
    <property type="project" value="InterPro"/>
</dbReference>
<evidence type="ECO:0000256" key="6">
    <source>
        <dbReference type="ARBA" id="ARBA00023295"/>
    </source>
</evidence>